<feature type="transmembrane region" description="Helical" evidence="1">
    <location>
        <begin position="268"/>
        <end position="286"/>
    </location>
</feature>
<organism evidence="2 3">
    <name type="scientific">Candidatus Uhrbacteria bacterium RIFOXYC2_FULL_47_19</name>
    <dbReference type="NCBI Taxonomy" id="1802424"/>
    <lineage>
        <taxon>Bacteria</taxon>
        <taxon>Candidatus Uhriibacteriota</taxon>
    </lineage>
</organism>
<feature type="transmembrane region" description="Helical" evidence="1">
    <location>
        <begin position="88"/>
        <end position="105"/>
    </location>
</feature>
<dbReference type="AlphaFoldDB" id="A0A1F7WC90"/>
<keyword evidence="1" id="KW-1133">Transmembrane helix</keyword>
<accession>A0A1F7WC90</accession>
<feature type="transmembrane region" description="Helical" evidence="1">
    <location>
        <begin position="142"/>
        <end position="161"/>
    </location>
</feature>
<evidence type="ECO:0000256" key="1">
    <source>
        <dbReference type="SAM" id="Phobius"/>
    </source>
</evidence>
<name>A0A1F7WC90_9BACT</name>
<feature type="transmembrane region" description="Helical" evidence="1">
    <location>
        <begin position="117"/>
        <end position="136"/>
    </location>
</feature>
<feature type="transmembrane region" description="Helical" evidence="1">
    <location>
        <begin position="315"/>
        <end position="333"/>
    </location>
</feature>
<dbReference type="EMBL" id="MGFG01000032">
    <property type="protein sequence ID" value="OGM00441.1"/>
    <property type="molecule type" value="Genomic_DNA"/>
</dbReference>
<dbReference type="Proteomes" id="UP000176988">
    <property type="component" value="Unassembled WGS sequence"/>
</dbReference>
<proteinExistence type="predicted"/>
<evidence type="ECO:0000313" key="2">
    <source>
        <dbReference type="EMBL" id="OGM00441.1"/>
    </source>
</evidence>
<keyword evidence="1" id="KW-0812">Transmembrane</keyword>
<feature type="transmembrane region" description="Helical" evidence="1">
    <location>
        <begin position="241"/>
        <end position="262"/>
    </location>
</feature>
<feature type="transmembrane region" description="Helical" evidence="1">
    <location>
        <begin position="168"/>
        <end position="189"/>
    </location>
</feature>
<feature type="transmembrane region" description="Helical" evidence="1">
    <location>
        <begin position="55"/>
        <end position="76"/>
    </location>
</feature>
<protein>
    <recommendedName>
        <fullName evidence="4">DUF2157 domain-containing protein</fullName>
    </recommendedName>
</protein>
<feature type="transmembrane region" description="Helical" evidence="1">
    <location>
        <begin position="293"/>
        <end position="309"/>
    </location>
</feature>
<feature type="transmembrane region" description="Helical" evidence="1">
    <location>
        <begin position="209"/>
        <end position="229"/>
    </location>
</feature>
<gene>
    <name evidence="2" type="ORF">A2480_04280</name>
</gene>
<keyword evidence="1" id="KW-0472">Membrane</keyword>
<reference evidence="2 3" key="1">
    <citation type="journal article" date="2016" name="Nat. Commun.">
        <title>Thousands of microbial genomes shed light on interconnected biogeochemical processes in an aquifer system.</title>
        <authorList>
            <person name="Anantharaman K."/>
            <person name="Brown C.T."/>
            <person name="Hug L.A."/>
            <person name="Sharon I."/>
            <person name="Castelle C.J."/>
            <person name="Probst A.J."/>
            <person name="Thomas B.C."/>
            <person name="Singh A."/>
            <person name="Wilkins M.J."/>
            <person name="Karaoz U."/>
            <person name="Brodie E.L."/>
            <person name="Williams K.H."/>
            <person name="Hubbard S.S."/>
            <person name="Banfield J.F."/>
        </authorList>
    </citation>
    <scope>NUCLEOTIDE SEQUENCE [LARGE SCALE GENOMIC DNA]</scope>
</reference>
<sequence>MNIMMDDGEILRRTQGLSERGNATRDESARAFDSGDLTELNTAVQIPRKYSALEVLCGVGAVVAFLVFVFLLSWLWPSLRSDSRILVPLGWSAATFLVGLTFAFSHNRRLESVSSSFFLFSVLLAANGLQLVLELVGLHGYYLPQILIAGLLLVSSLLSSVYVRRGVFVLLSIVFGTWLFCGLTSTAAYSLGVGDAEIRILTYSESQLLFFWGCRLIFIGLAYVVLGHLLSKRRPAPLTSVLYGVGTFLCLGTAVVFSGTILPITSPNVFWMVAFLVLVVGALFLSVRIRSRSVVFSVVLCSIFFTFFVTWQYLIWPIIVLVLIWVGYSYWWWTRRKHPSLVG</sequence>
<evidence type="ECO:0008006" key="4">
    <source>
        <dbReference type="Google" id="ProtNLM"/>
    </source>
</evidence>
<comment type="caution">
    <text evidence="2">The sequence shown here is derived from an EMBL/GenBank/DDBJ whole genome shotgun (WGS) entry which is preliminary data.</text>
</comment>
<evidence type="ECO:0000313" key="3">
    <source>
        <dbReference type="Proteomes" id="UP000176988"/>
    </source>
</evidence>
<dbReference type="STRING" id="1802424.A2480_04280"/>